<organism evidence="4 5">
    <name type="scientific">Candidatus Viridilinea halotolerans</name>
    <dbReference type="NCBI Taxonomy" id="2491704"/>
    <lineage>
        <taxon>Bacteria</taxon>
        <taxon>Bacillati</taxon>
        <taxon>Chloroflexota</taxon>
        <taxon>Chloroflexia</taxon>
        <taxon>Chloroflexales</taxon>
        <taxon>Chloroflexineae</taxon>
        <taxon>Oscillochloridaceae</taxon>
        <taxon>Candidatus Viridilinea</taxon>
    </lineage>
</organism>
<dbReference type="SUPFAM" id="SSF52540">
    <property type="entry name" value="P-loop containing nucleoside triphosphate hydrolases"/>
    <property type="match status" value="1"/>
</dbReference>
<evidence type="ECO:0000259" key="3">
    <source>
        <dbReference type="PROSITE" id="PS50110"/>
    </source>
</evidence>
<evidence type="ECO:0000313" key="5">
    <source>
        <dbReference type="Proteomes" id="UP000280307"/>
    </source>
</evidence>
<protein>
    <submittedName>
        <fullName evidence="4">Response regulator</fullName>
    </submittedName>
</protein>
<dbReference type="InterPro" id="IPR027417">
    <property type="entry name" value="P-loop_NTPase"/>
</dbReference>
<gene>
    <name evidence="4" type="ORF">EI684_17690</name>
</gene>
<dbReference type="EMBL" id="RSAS01000725">
    <property type="protein sequence ID" value="RRR68384.1"/>
    <property type="molecule type" value="Genomic_DNA"/>
</dbReference>
<feature type="domain" description="Response regulatory" evidence="3">
    <location>
        <begin position="4"/>
        <end position="120"/>
    </location>
</feature>
<dbReference type="Proteomes" id="UP000280307">
    <property type="component" value="Unassembled WGS sequence"/>
</dbReference>
<dbReference type="InterPro" id="IPR011006">
    <property type="entry name" value="CheY-like_superfamily"/>
</dbReference>
<dbReference type="PANTHER" id="PTHR44591">
    <property type="entry name" value="STRESS RESPONSE REGULATOR PROTEIN 1"/>
    <property type="match status" value="1"/>
</dbReference>
<dbReference type="GO" id="GO:0000160">
    <property type="term" value="P:phosphorelay signal transduction system"/>
    <property type="evidence" value="ECO:0007669"/>
    <property type="project" value="InterPro"/>
</dbReference>
<evidence type="ECO:0000313" key="4">
    <source>
        <dbReference type="EMBL" id="RRR68384.1"/>
    </source>
</evidence>
<dbReference type="Pfam" id="PF00072">
    <property type="entry name" value="Response_reg"/>
    <property type="match status" value="1"/>
</dbReference>
<proteinExistence type="predicted"/>
<dbReference type="SUPFAM" id="SSF52172">
    <property type="entry name" value="CheY-like"/>
    <property type="match status" value="1"/>
</dbReference>
<reference evidence="4 5" key="1">
    <citation type="submission" date="2018-12" db="EMBL/GenBank/DDBJ databases">
        <title>Genome Sequence of Candidatus Viridilinea halotolerans isolated from saline sulfide-rich spring.</title>
        <authorList>
            <person name="Grouzdev D.S."/>
            <person name="Burganskaya E.I."/>
            <person name="Krutkina M.S."/>
            <person name="Sukhacheva M.V."/>
            <person name="Gorlenko V.M."/>
        </authorList>
    </citation>
    <scope>NUCLEOTIDE SEQUENCE [LARGE SCALE GENOMIC DNA]</scope>
    <source>
        <strain evidence="4">Chok-6</strain>
    </source>
</reference>
<evidence type="ECO:0000256" key="1">
    <source>
        <dbReference type="ARBA" id="ARBA00022553"/>
    </source>
</evidence>
<dbReference type="SMART" id="SM00448">
    <property type="entry name" value="REC"/>
    <property type="match status" value="1"/>
</dbReference>
<dbReference type="Pfam" id="PF13614">
    <property type="entry name" value="AAA_31"/>
    <property type="match status" value="1"/>
</dbReference>
<feature type="modified residue" description="4-aspartylphosphate" evidence="2">
    <location>
        <position position="53"/>
    </location>
</feature>
<dbReference type="InterPro" id="IPR025669">
    <property type="entry name" value="AAA_dom"/>
</dbReference>
<dbReference type="Gene3D" id="3.40.50.300">
    <property type="entry name" value="P-loop containing nucleotide triphosphate hydrolases"/>
    <property type="match status" value="1"/>
</dbReference>
<keyword evidence="1 2" id="KW-0597">Phosphoprotein</keyword>
<evidence type="ECO:0000256" key="2">
    <source>
        <dbReference type="PROSITE-ProRule" id="PRU00169"/>
    </source>
</evidence>
<dbReference type="InterPro" id="IPR001789">
    <property type="entry name" value="Sig_transdc_resp-reg_receiver"/>
</dbReference>
<dbReference type="AlphaFoldDB" id="A0A426TU29"/>
<dbReference type="Gene3D" id="3.40.50.2300">
    <property type="match status" value="1"/>
</dbReference>
<comment type="caution">
    <text evidence="4">The sequence shown here is derived from an EMBL/GenBank/DDBJ whole genome shotgun (WGS) entry which is preliminary data.</text>
</comment>
<accession>A0A426TU29</accession>
<sequence>MNQRILQVDDDPMMLVYVGRILRTAGYEVVTATKGSEALERLESLHPDLVLLDVLMPDLDGYEVCRRIRRQPAFARLPILMLTGHNTLTERIKGFEAGADNYLSKPVNPEELQVLVKVLLQRQQMTLIAPKELARTIAVFSLRGGVGVSSVAVNLSAGLALLWNERVALVDLALANGQAALMLDVPPRNTWADLAHVPTEEIDAAMIDLVMQNHSSGVRVLAAPSRLELNELITGAKVSQVLNLLKATYCYLVLDLPHDFNEPSLAGLDSADQIILVVAPELASVRAASSALKVFASLNYPDERIKLCLNWTFERNGLARKEIESSLGQAFDIILPFAPDHFINAINTGVPPVISMAKGPLGALFEDVAFMFSREEQRSQRPENPSAAWQRLAQRARAARRNTLANAT</sequence>
<dbReference type="PROSITE" id="PS50110">
    <property type="entry name" value="RESPONSE_REGULATORY"/>
    <property type="match status" value="1"/>
</dbReference>
<dbReference type="InterPro" id="IPR050595">
    <property type="entry name" value="Bact_response_regulator"/>
</dbReference>
<name>A0A426TU29_9CHLR</name>
<dbReference type="CDD" id="cd17574">
    <property type="entry name" value="REC_OmpR"/>
    <property type="match status" value="1"/>
</dbReference>
<dbReference type="PANTHER" id="PTHR44591:SF3">
    <property type="entry name" value="RESPONSE REGULATORY DOMAIN-CONTAINING PROTEIN"/>
    <property type="match status" value="1"/>
</dbReference>